<evidence type="ECO:0000313" key="9">
    <source>
        <dbReference type="EMBL" id="QHT26404.1"/>
    </source>
</evidence>
<reference evidence="9" key="1">
    <citation type="journal article" date="2020" name="Nature">
        <title>Giant virus diversity and host interactions through global metagenomics.</title>
        <authorList>
            <person name="Schulz F."/>
            <person name="Roux S."/>
            <person name="Paez-Espino D."/>
            <person name="Jungbluth S."/>
            <person name="Walsh D.A."/>
            <person name="Denef V.J."/>
            <person name="McMahon K.D."/>
            <person name="Konstantinidis K.T."/>
            <person name="Eloe-Fadrosh E.A."/>
            <person name="Kyrpides N.C."/>
            <person name="Woyke T."/>
        </authorList>
    </citation>
    <scope>NUCLEOTIDE SEQUENCE</scope>
    <source>
        <strain evidence="9">GVMAG-M-3300023179-27</strain>
    </source>
</reference>
<dbReference type="InterPro" id="IPR018108">
    <property type="entry name" value="MCP_transmembrane"/>
</dbReference>
<dbReference type="SUPFAM" id="SSF103506">
    <property type="entry name" value="Mitochondrial carrier"/>
    <property type="match status" value="1"/>
</dbReference>
<evidence type="ECO:0000256" key="6">
    <source>
        <dbReference type="ARBA" id="ARBA00022989"/>
    </source>
</evidence>
<comment type="similarity">
    <text evidence="2">Belongs to the mitochondrial carrier (TC 2.A.29) family.</text>
</comment>
<evidence type="ECO:0000256" key="2">
    <source>
        <dbReference type="ARBA" id="ARBA00006375"/>
    </source>
</evidence>
<evidence type="ECO:0000256" key="1">
    <source>
        <dbReference type="ARBA" id="ARBA00004225"/>
    </source>
</evidence>
<keyword evidence="5" id="KW-0677">Repeat</keyword>
<keyword evidence="6" id="KW-1133">Transmembrane helix</keyword>
<dbReference type="Pfam" id="PF00153">
    <property type="entry name" value="Mito_carr"/>
    <property type="match status" value="3"/>
</dbReference>
<evidence type="ECO:0000256" key="4">
    <source>
        <dbReference type="ARBA" id="ARBA00022692"/>
    </source>
</evidence>
<accession>A0A6C0EBE4</accession>
<dbReference type="EMBL" id="MN739788">
    <property type="protein sequence ID" value="QHT26404.1"/>
    <property type="molecule type" value="Genomic_DNA"/>
</dbReference>
<comment type="subcellular location">
    <subcellularLocation>
        <location evidence="1">Mitochondrion membrane</location>
        <topology evidence="1">Multi-pass membrane protein</topology>
    </subcellularLocation>
</comment>
<keyword evidence="8" id="KW-0472">Membrane</keyword>
<evidence type="ECO:0000256" key="8">
    <source>
        <dbReference type="ARBA" id="ARBA00023136"/>
    </source>
</evidence>
<dbReference type="AlphaFoldDB" id="A0A6C0EBE4"/>
<evidence type="ECO:0000256" key="7">
    <source>
        <dbReference type="ARBA" id="ARBA00023128"/>
    </source>
</evidence>
<dbReference type="GO" id="GO:0022857">
    <property type="term" value="F:transmembrane transporter activity"/>
    <property type="evidence" value="ECO:0007669"/>
    <property type="project" value="TreeGrafter"/>
</dbReference>
<dbReference type="InterPro" id="IPR023395">
    <property type="entry name" value="MCP_dom_sf"/>
</dbReference>
<keyword evidence="7" id="KW-0496">Mitochondrion</keyword>
<proteinExistence type="inferred from homology"/>
<dbReference type="PANTHER" id="PTHR45624:SF10">
    <property type="entry name" value="SLC (SOLUTE CARRIER) HOMOLOG"/>
    <property type="match status" value="1"/>
</dbReference>
<dbReference type="InterPro" id="IPR050567">
    <property type="entry name" value="Mitochondrial_Carrier"/>
</dbReference>
<dbReference type="PANTHER" id="PTHR45624">
    <property type="entry name" value="MITOCHONDRIAL BASIC AMINO ACIDS TRANSPORTER-RELATED"/>
    <property type="match status" value="1"/>
</dbReference>
<dbReference type="PROSITE" id="PS50920">
    <property type="entry name" value="SOLCAR"/>
    <property type="match status" value="3"/>
</dbReference>
<name>A0A6C0EBE4_9ZZZZ</name>
<keyword evidence="4" id="KW-0812">Transmembrane</keyword>
<evidence type="ECO:0000256" key="5">
    <source>
        <dbReference type="ARBA" id="ARBA00022737"/>
    </source>
</evidence>
<evidence type="ECO:0000256" key="3">
    <source>
        <dbReference type="ARBA" id="ARBA00022448"/>
    </source>
</evidence>
<dbReference type="GO" id="GO:0031966">
    <property type="term" value="C:mitochondrial membrane"/>
    <property type="evidence" value="ECO:0007669"/>
    <property type="project" value="UniProtKB-SubCell"/>
</dbReference>
<keyword evidence="3" id="KW-0813">Transport</keyword>
<protein>
    <recommendedName>
        <fullName evidence="10">Mitochondrial carrier protein</fullName>
    </recommendedName>
</protein>
<dbReference type="Gene3D" id="1.50.40.10">
    <property type="entry name" value="Mitochondrial carrier domain"/>
    <property type="match status" value="1"/>
</dbReference>
<sequence>MLLASLIPGAMATGVSIIISYPMDTVKTRLQTGMYKGILNCISQTIKTDGVLGLYRGVSSPLTTLVLKRSIQFKIYEEMNGKTNSWISGCVAAMALSPFGCPVNVVKVRMQDSKKDRYKNMIECIKDIWKTEGARGFFKGFKTNLFKDMMFGTLYLGSYGVIKDSFETMQKRLDKNIYGYDFLVSSKGCNFFAGGLAGTFAWMILMPVDMVKTTYQSGRSIDFVISNINKNGIFVLWRGVIPVLLRVFPSSASSMLTYEYVKEAMIT</sequence>
<organism evidence="9">
    <name type="scientific">viral metagenome</name>
    <dbReference type="NCBI Taxonomy" id="1070528"/>
    <lineage>
        <taxon>unclassified sequences</taxon>
        <taxon>metagenomes</taxon>
        <taxon>organismal metagenomes</taxon>
    </lineage>
</organism>
<evidence type="ECO:0008006" key="10">
    <source>
        <dbReference type="Google" id="ProtNLM"/>
    </source>
</evidence>